<evidence type="ECO:0000313" key="1">
    <source>
        <dbReference type="EMBL" id="CAG6594599.1"/>
    </source>
</evidence>
<dbReference type="AlphaFoldDB" id="A0A8D8KLU9"/>
<name>A0A8D8KLU9_CULPI</name>
<sequence length="115" mass="13406">MLAKAVTMFYNNYLSIKVYSLKLVTKYIFFPPFVFLNSSRLSLHIKRNVNVHQIAVRAPKFGHIFAISLSSLATPDISTFDGFCSDLFLVFFQIRQNKTERKTPRLYDATNYRLE</sequence>
<protein>
    <submittedName>
        <fullName evidence="1">(northern house mosquito) hypothetical protein</fullName>
    </submittedName>
</protein>
<dbReference type="EMBL" id="HBUE01333266">
    <property type="protein sequence ID" value="CAG6594599.1"/>
    <property type="molecule type" value="Transcribed_RNA"/>
</dbReference>
<organism evidence="1">
    <name type="scientific">Culex pipiens</name>
    <name type="common">House mosquito</name>
    <dbReference type="NCBI Taxonomy" id="7175"/>
    <lineage>
        <taxon>Eukaryota</taxon>
        <taxon>Metazoa</taxon>
        <taxon>Ecdysozoa</taxon>
        <taxon>Arthropoda</taxon>
        <taxon>Hexapoda</taxon>
        <taxon>Insecta</taxon>
        <taxon>Pterygota</taxon>
        <taxon>Neoptera</taxon>
        <taxon>Endopterygota</taxon>
        <taxon>Diptera</taxon>
        <taxon>Nematocera</taxon>
        <taxon>Culicoidea</taxon>
        <taxon>Culicidae</taxon>
        <taxon>Culicinae</taxon>
        <taxon>Culicini</taxon>
        <taxon>Culex</taxon>
        <taxon>Culex</taxon>
    </lineage>
</organism>
<accession>A0A8D8KLU9</accession>
<proteinExistence type="predicted"/>
<dbReference type="EMBL" id="HBUE01226516">
    <property type="protein sequence ID" value="CAG6542499.1"/>
    <property type="molecule type" value="Transcribed_RNA"/>
</dbReference>
<dbReference type="EMBL" id="HBUE01122930">
    <property type="protein sequence ID" value="CAG6493170.1"/>
    <property type="molecule type" value="Transcribed_RNA"/>
</dbReference>
<reference evidence="1" key="1">
    <citation type="submission" date="2021-05" db="EMBL/GenBank/DDBJ databases">
        <authorList>
            <person name="Alioto T."/>
            <person name="Alioto T."/>
            <person name="Gomez Garrido J."/>
        </authorList>
    </citation>
    <scope>NUCLEOTIDE SEQUENCE</scope>
</reference>
<dbReference type="EMBL" id="HBUE01333270">
    <property type="protein sequence ID" value="CAG6594606.1"/>
    <property type="molecule type" value="Transcribed_RNA"/>
</dbReference>
<dbReference type="EMBL" id="HBUE01226512">
    <property type="protein sequence ID" value="CAG6542492.1"/>
    <property type="molecule type" value="Transcribed_RNA"/>
</dbReference>